<accession>R2RYL9</accession>
<keyword evidence="1" id="KW-0472">Membrane</keyword>
<evidence type="ECO:0000256" key="1">
    <source>
        <dbReference type="SAM" id="Phobius"/>
    </source>
</evidence>
<reference evidence="2 3" key="1">
    <citation type="submission" date="2013-02" db="EMBL/GenBank/DDBJ databases">
        <title>The Genome Sequence of Enterococcus asini ATCC_700915.</title>
        <authorList>
            <consortium name="The Broad Institute Genome Sequencing Platform"/>
            <consortium name="The Broad Institute Genome Sequencing Center for Infectious Disease"/>
            <person name="Earl A.M."/>
            <person name="Gilmore M.S."/>
            <person name="Lebreton F."/>
            <person name="Walker B."/>
            <person name="Young S.K."/>
            <person name="Zeng Q."/>
            <person name="Gargeya S."/>
            <person name="Fitzgerald M."/>
            <person name="Haas B."/>
            <person name="Abouelleil A."/>
            <person name="Alvarado L."/>
            <person name="Arachchi H.M."/>
            <person name="Berlin A.M."/>
            <person name="Chapman S.B."/>
            <person name="Dewar J."/>
            <person name="Goldberg J."/>
            <person name="Griggs A."/>
            <person name="Gujja S."/>
            <person name="Hansen M."/>
            <person name="Howarth C."/>
            <person name="Imamovic A."/>
            <person name="Larimer J."/>
            <person name="McCowan C."/>
            <person name="Murphy C."/>
            <person name="Neiman D."/>
            <person name="Pearson M."/>
            <person name="Priest M."/>
            <person name="Roberts A."/>
            <person name="Saif S."/>
            <person name="Shea T."/>
            <person name="Sisk P."/>
            <person name="Sykes S."/>
            <person name="Wortman J."/>
            <person name="Nusbaum C."/>
            <person name="Birren B."/>
        </authorList>
    </citation>
    <scope>NUCLEOTIDE SEQUENCE [LARGE SCALE GENOMIC DNA]</scope>
    <source>
        <strain evidence="2 3">ATCC 700915</strain>
    </source>
</reference>
<dbReference type="Proteomes" id="UP000013777">
    <property type="component" value="Unassembled WGS sequence"/>
</dbReference>
<dbReference type="HOGENOM" id="CLU_2000340_0_0_9"/>
<evidence type="ECO:0000313" key="3">
    <source>
        <dbReference type="Proteomes" id="UP000013777"/>
    </source>
</evidence>
<name>R2RYL9_9ENTE</name>
<proteinExistence type="predicted"/>
<keyword evidence="1" id="KW-1133">Transmembrane helix</keyword>
<comment type="caution">
    <text evidence="2">The sequence shown here is derived from an EMBL/GenBank/DDBJ whole genome shotgun (WGS) entry which is preliminary data.</text>
</comment>
<gene>
    <name evidence="2" type="ORF">UAS_01814</name>
</gene>
<protein>
    <submittedName>
        <fullName evidence="2">Uncharacterized protein</fullName>
    </submittedName>
</protein>
<keyword evidence="1" id="KW-0812">Transmembrane</keyword>
<dbReference type="EMBL" id="AJAP01000018">
    <property type="protein sequence ID" value="EOH85676.1"/>
    <property type="molecule type" value="Genomic_DNA"/>
</dbReference>
<evidence type="ECO:0000313" key="2">
    <source>
        <dbReference type="EMBL" id="EOH85676.1"/>
    </source>
</evidence>
<feature type="transmembrane region" description="Helical" evidence="1">
    <location>
        <begin position="27"/>
        <end position="48"/>
    </location>
</feature>
<organism evidence="2 3">
    <name type="scientific">Enterococcus asini ATCC 700915</name>
    <dbReference type="NCBI Taxonomy" id="1158606"/>
    <lineage>
        <taxon>Bacteria</taxon>
        <taxon>Bacillati</taxon>
        <taxon>Bacillota</taxon>
        <taxon>Bacilli</taxon>
        <taxon>Lactobacillales</taxon>
        <taxon>Enterococcaceae</taxon>
        <taxon>Enterococcus</taxon>
    </lineage>
</organism>
<dbReference type="PATRIC" id="fig|1158606.3.peg.1759"/>
<dbReference type="AlphaFoldDB" id="R2RYL9"/>
<sequence>MKGTLNDDQDVEEHWKRSDKMKKWQKCGLALLGISGFFFWLCHLTPFYGVRTVLFFSGHPLQSIQNPVVFDHIDEAGRWVYQITEPVPPEQDPPEPEQELEVLSEYAVERSWYLLYFAKQYKDK</sequence>
<keyword evidence="3" id="KW-1185">Reference proteome</keyword>